<gene>
    <name evidence="7" type="primary">MPUL0A01980</name>
    <name evidence="7" type="ORF">METSCH_A01980</name>
</gene>
<feature type="domain" description="Major facilitator superfamily (MFS) profile" evidence="6">
    <location>
        <begin position="101"/>
        <end position="540"/>
    </location>
</feature>
<dbReference type="FunFam" id="1.20.1250.20:FF:000011">
    <property type="entry name" value="MFS multidrug transporter, putative"/>
    <property type="match status" value="1"/>
</dbReference>
<keyword evidence="8" id="KW-1185">Reference proteome</keyword>
<dbReference type="CDD" id="cd17323">
    <property type="entry name" value="MFS_Tpo1_MDR_like"/>
    <property type="match status" value="1"/>
</dbReference>
<dbReference type="AlphaFoldDB" id="A0A4P6XHQ4"/>
<feature type="transmembrane region" description="Helical" evidence="5">
    <location>
        <begin position="101"/>
        <end position="121"/>
    </location>
</feature>
<feature type="transmembrane region" description="Helical" evidence="5">
    <location>
        <begin position="515"/>
        <end position="536"/>
    </location>
</feature>
<dbReference type="GO" id="GO:1990961">
    <property type="term" value="P:xenobiotic detoxification by transmembrane export across the plasma membrane"/>
    <property type="evidence" value="ECO:0007669"/>
    <property type="project" value="TreeGrafter"/>
</dbReference>
<feature type="transmembrane region" description="Helical" evidence="5">
    <location>
        <begin position="260"/>
        <end position="281"/>
    </location>
</feature>
<feature type="transmembrane region" description="Helical" evidence="5">
    <location>
        <begin position="338"/>
        <end position="357"/>
    </location>
</feature>
<evidence type="ECO:0000259" key="6">
    <source>
        <dbReference type="PROSITE" id="PS50850"/>
    </source>
</evidence>
<feature type="transmembrane region" description="Helical" evidence="5">
    <location>
        <begin position="141"/>
        <end position="160"/>
    </location>
</feature>
<dbReference type="InterPro" id="IPR036259">
    <property type="entry name" value="MFS_trans_sf"/>
</dbReference>
<feature type="transmembrane region" description="Helical" evidence="5">
    <location>
        <begin position="377"/>
        <end position="398"/>
    </location>
</feature>
<reference evidence="8" key="1">
    <citation type="submission" date="2019-03" db="EMBL/GenBank/DDBJ databases">
        <title>Snf2 controls pulcherriminic acid biosynthesis and connects pigmentation and antifungal activity of the yeast Metschnikowia pulcherrima.</title>
        <authorList>
            <person name="Gore-Lloyd D."/>
            <person name="Sumann I."/>
            <person name="Brachmann A.O."/>
            <person name="Schneeberger K."/>
            <person name="Ortiz-Merino R.A."/>
            <person name="Moreno-Beltran M."/>
            <person name="Schlaefli M."/>
            <person name="Kirner P."/>
            <person name="Santos Kron A."/>
            <person name="Wolfe K.H."/>
            <person name="Piel J."/>
            <person name="Ahrens C.H."/>
            <person name="Henk D."/>
            <person name="Freimoser F.M."/>
        </authorList>
    </citation>
    <scope>NUCLEOTIDE SEQUENCE [LARGE SCALE GENOMIC DNA]</scope>
    <source>
        <strain evidence="8">APC 1.2</strain>
    </source>
</reference>
<feature type="transmembrane region" description="Helical" evidence="5">
    <location>
        <begin position="172"/>
        <end position="198"/>
    </location>
</feature>
<proteinExistence type="predicted"/>
<feature type="transmembrane region" description="Helical" evidence="5">
    <location>
        <begin position="419"/>
        <end position="438"/>
    </location>
</feature>
<feature type="transmembrane region" description="Helical" evidence="5">
    <location>
        <begin position="444"/>
        <end position="462"/>
    </location>
</feature>
<evidence type="ECO:0000313" key="7">
    <source>
        <dbReference type="EMBL" id="QBM85576.1"/>
    </source>
</evidence>
<dbReference type="Gene3D" id="1.20.1250.20">
    <property type="entry name" value="MFS general substrate transporter like domains"/>
    <property type="match status" value="1"/>
</dbReference>
<evidence type="ECO:0000313" key="8">
    <source>
        <dbReference type="Proteomes" id="UP000292447"/>
    </source>
</evidence>
<evidence type="ECO:0000256" key="2">
    <source>
        <dbReference type="ARBA" id="ARBA00022692"/>
    </source>
</evidence>
<sequence length="549" mass="61114">MFKRIIRDSTFGRLLYRVSGRRVLKHREEYSSYVAPAKYNLETADKKGLVSGPRVESLNDSSTTTICEKEAEKTAEEYIIVTWDGEDDPENPYNWPLIYKAIFIAKISLLTTFVYMASAIYTPGVDLIMEQMHVSRVKATLPLSLFVFGYGIGPMLLSPLSEDARIGRTSIYSVLTFIFFILQIPTALVSDIASLSVLRFLGGVFGSPCLATGSASVGDITPVAWMPVSLAIWSAAQVSAPSFGPIIGAGLISDSGSYHWPFWFVCIVSGVLFITLSVFLPESSTSTLLYRKAERLRALTGNYRIVSQGHLDLGEKDLHTILTETFWRPFEIMIFEPVVLLINIYLGLIYAILYLWFEAFPIVFYETYGFSLVGMGASYMSQILGLLIGACVYLPIIYHRFTKKLLAGETLAPEVHLPVCIYGSLAMSLGMIVFAWTSTPSVHWIAPMIGAGAFMFGAFFAYQTLFNYLGMSFYRYLASVFAGNIFLRAIMGGAFPLFGRSLFVNLATNKYPVAWGTMILAIILLILLFIPILFYLNGPKLRARSKYAN</sequence>
<dbReference type="EMBL" id="CP034456">
    <property type="protein sequence ID" value="QBM85576.1"/>
    <property type="molecule type" value="Genomic_DNA"/>
</dbReference>
<dbReference type="InterPro" id="IPR011701">
    <property type="entry name" value="MFS"/>
</dbReference>
<dbReference type="InterPro" id="IPR020846">
    <property type="entry name" value="MFS_dom"/>
</dbReference>
<comment type="subcellular location">
    <subcellularLocation>
        <location evidence="1">Membrane</location>
        <topology evidence="1">Multi-pass membrane protein</topology>
    </subcellularLocation>
</comment>
<dbReference type="GO" id="GO:0015244">
    <property type="term" value="F:fluconazole transmembrane transporter activity"/>
    <property type="evidence" value="ECO:0007669"/>
    <property type="project" value="TreeGrafter"/>
</dbReference>
<protein>
    <submittedName>
        <fullName evidence="7">MFS transporter, DHA1 family, multidrug resistance protein</fullName>
    </submittedName>
</protein>
<dbReference type="GO" id="GO:0005886">
    <property type="term" value="C:plasma membrane"/>
    <property type="evidence" value="ECO:0007669"/>
    <property type="project" value="TreeGrafter"/>
</dbReference>
<evidence type="ECO:0000256" key="1">
    <source>
        <dbReference type="ARBA" id="ARBA00004141"/>
    </source>
</evidence>
<evidence type="ECO:0000256" key="5">
    <source>
        <dbReference type="SAM" id="Phobius"/>
    </source>
</evidence>
<dbReference type="SUPFAM" id="SSF103473">
    <property type="entry name" value="MFS general substrate transporter"/>
    <property type="match status" value="1"/>
</dbReference>
<name>A0A4P6XHQ4_9ASCO</name>
<dbReference type="STRING" id="2163413.A0A4P6XHQ4"/>
<dbReference type="Pfam" id="PF07690">
    <property type="entry name" value="MFS_1"/>
    <property type="match status" value="1"/>
</dbReference>
<evidence type="ECO:0000256" key="4">
    <source>
        <dbReference type="ARBA" id="ARBA00023136"/>
    </source>
</evidence>
<dbReference type="PANTHER" id="PTHR23502:SF23">
    <property type="entry name" value="FLUCONAZOLE RESISTANCE PROTEIN 1"/>
    <property type="match status" value="1"/>
</dbReference>
<evidence type="ECO:0000256" key="3">
    <source>
        <dbReference type="ARBA" id="ARBA00022989"/>
    </source>
</evidence>
<keyword evidence="3 5" id="KW-1133">Transmembrane helix</keyword>
<accession>A0A4P6XHQ4</accession>
<dbReference type="PROSITE" id="PS50850">
    <property type="entry name" value="MFS"/>
    <property type="match status" value="1"/>
</dbReference>
<feature type="transmembrane region" description="Helical" evidence="5">
    <location>
        <begin position="474"/>
        <end position="495"/>
    </location>
</feature>
<keyword evidence="2 5" id="KW-0812">Transmembrane</keyword>
<dbReference type="Proteomes" id="UP000292447">
    <property type="component" value="Chromosome I"/>
</dbReference>
<dbReference type="PANTHER" id="PTHR23502">
    <property type="entry name" value="MAJOR FACILITATOR SUPERFAMILY"/>
    <property type="match status" value="1"/>
</dbReference>
<organism evidence="7 8">
    <name type="scientific">Metschnikowia aff. pulcherrima</name>
    <dbReference type="NCBI Taxonomy" id="2163413"/>
    <lineage>
        <taxon>Eukaryota</taxon>
        <taxon>Fungi</taxon>
        <taxon>Dikarya</taxon>
        <taxon>Ascomycota</taxon>
        <taxon>Saccharomycotina</taxon>
        <taxon>Pichiomycetes</taxon>
        <taxon>Metschnikowiaceae</taxon>
        <taxon>Metschnikowia</taxon>
    </lineage>
</organism>
<keyword evidence="4 5" id="KW-0472">Membrane</keyword>